<dbReference type="EMBL" id="BTSY01000003">
    <property type="protein sequence ID" value="GMT19412.1"/>
    <property type="molecule type" value="Genomic_DNA"/>
</dbReference>
<organism evidence="2 3">
    <name type="scientific">Pristionchus fissidentatus</name>
    <dbReference type="NCBI Taxonomy" id="1538716"/>
    <lineage>
        <taxon>Eukaryota</taxon>
        <taxon>Metazoa</taxon>
        <taxon>Ecdysozoa</taxon>
        <taxon>Nematoda</taxon>
        <taxon>Chromadorea</taxon>
        <taxon>Rhabditida</taxon>
        <taxon>Rhabditina</taxon>
        <taxon>Diplogasteromorpha</taxon>
        <taxon>Diplogasteroidea</taxon>
        <taxon>Neodiplogasteridae</taxon>
        <taxon>Pristionchus</taxon>
    </lineage>
</organism>
<evidence type="ECO:0000256" key="1">
    <source>
        <dbReference type="SAM" id="Phobius"/>
    </source>
</evidence>
<evidence type="ECO:0000313" key="3">
    <source>
        <dbReference type="Proteomes" id="UP001432322"/>
    </source>
</evidence>
<proteinExistence type="predicted"/>
<dbReference type="Proteomes" id="UP001432322">
    <property type="component" value="Unassembled WGS sequence"/>
</dbReference>
<gene>
    <name evidence="2" type="ORF">PFISCL1PPCAC_10709</name>
</gene>
<protein>
    <submittedName>
        <fullName evidence="2">Uncharacterized protein</fullName>
    </submittedName>
</protein>
<evidence type="ECO:0000313" key="2">
    <source>
        <dbReference type="EMBL" id="GMT19412.1"/>
    </source>
</evidence>
<keyword evidence="1" id="KW-1133">Transmembrane helix</keyword>
<name>A0AAV5VL36_9BILA</name>
<keyword evidence="1" id="KW-0472">Membrane</keyword>
<accession>A0AAV5VL36</accession>
<keyword evidence="1" id="KW-0812">Transmembrane</keyword>
<dbReference type="AlphaFoldDB" id="A0AAV5VL36"/>
<keyword evidence="3" id="KW-1185">Reference proteome</keyword>
<feature type="transmembrane region" description="Helical" evidence="1">
    <location>
        <begin position="6"/>
        <end position="25"/>
    </location>
</feature>
<comment type="caution">
    <text evidence="2">The sequence shown here is derived from an EMBL/GenBank/DDBJ whole genome shotgun (WGS) entry which is preliminary data.</text>
</comment>
<sequence>MANTAVISRILCLAFLIVIIGILILQGTLELIRQNSHKGQMAEVRDLIEQMGDDLKSEIVEELVDEIQERQDEIYNATYLSRYRVIHNQP</sequence>
<reference evidence="2" key="1">
    <citation type="submission" date="2023-10" db="EMBL/GenBank/DDBJ databases">
        <title>Genome assembly of Pristionchus species.</title>
        <authorList>
            <person name="Yoshida K."/>
            <person name="Sommer R.J."/>
        </authorList>
    </citation>
    <scope>NUCLEOTIDE SEQUENCE</scope>
    <source>
        <strain evidence="2">RS5133</strain>
    </source>
</reference>